<feature type="transmembrane region" description="Helical" evidence="2">
    <location>
        <begin position="40"/>
        <end position="59"/>
    </location>
</feature>
<gene>
    <name evidence="3" type="ORF">Afe05nite_28260</name>
</gene>
<evidence type="ECO:0000313" key="4">
    <source>
        <dbReference type="Proteomes" id="UP000598174"/>
    </source>
</evidence>
<dbReference type="EMBL" id="BOMM01000022">
    <property type="protein sequence ID" value="GIE10986.1"/>
    <property type="molecule type" value="Genomic_DNA"/>
</dbReference>
<feature type="compositionally biased region" description="Basic and acidic residues" evidence="1">
    <location>
        <begin position="1"/>
        <end position="13"/>
    </location>
</feature>
<dbReference type="AlphaFoldDB" id="A0A919J5I8"/>
<keyword evidence="2" id="KW-0472">Membrane</keyword>
<reference evidence="3" key="1">
    <citation type="submission" date="2021-01" db="EMBL/GenBank/DDBJ databases">
        <title>Whole genome shotgun sequence of Actinoplanes ferrugineus NBRC 15555.</title>
        <authorList>
            <person name="Komaki H."/>
            <person name="Tamura T."/>
        </authorList>
    </citation>
    <scope>NUCLEOTIDE SEQUENCE</scope>
    <source>
        <strain evidence="3">NBRC 15555</strain>
    </source>
</reference>
<sequence length="356" mass="37921">MVYHVRDVLESTRRTPSPPARTSTDDIIARARGIRRRRTAAAGGAAVAVAVAALGVGLANRPGGTEILTAAPVAGNTAFRTGYGEYRTGPNRIGPVGQITTGYQELPVYRDGLTWQDDQGQAYPLTDGAIRFYRPGVFDPATLGADEGGATFGPDFTAEVGGVRGFGRIMTYADRSGQYHRTALAWQYEPDAWATYVPRAWKTTASTEDALRIAGAVSPTGTTRPVKVPYTMAFVPAGWQTVAVEEATTEYSNVVSHVFMHAGPLTGAARGATVDLRMDGIEILVMRGKPKNRPVGDKDGLSCSSVTAACTLVKGDYLLEVNGRSSGLSTATVRKMVTEMKPADFTDHATWQSVGQ</sequence>
<feature type="region of interest" description="Disordered" evidence="1">
    <location>
        <begin position="1"/>
        <end position="24"/>
    </location>
</feature>
<accession>A0A919J5I8</accession>
<name>A0A919J5I8_9ACTN</name>
<keyword evidence="2" id="KW-0812">Transmembrane</keyword>
<dbReference type="Proteomes" id="UP000598174">
    <property type="component" value="Unassembled WGS sequence"/>
</dbReference>
<dbReference type="RefSeq" id="WP_203817531.1">
    <property type="nucleotide sequence ID" value="NZ_BAAABP010000039.1"/>
</dbReference>
<evidence type="ECO:0000313" key="3">
    <source>
        <dbReference type="EMBL" id="GIE10986.1"/>
    </source>
</evidence>
<protein>
    <submittedName>
        <fullName evidence="3">Uncharacterized protein</fullName>
    </submittedName>
</protein>
<organism evidence="3 4">
    <name type="scientific">Paractinoplanes ferrugineus</name>
    <dbReference type="NCBI Taxonomy" id="113564"/>
    <lineage>
        <taxon>Bacteria</taxon>
        <taxon>Bacillati</taxon>
        <taxon>Actinomycetota</taxon>
        <taxon>Actinomycetes</taxon>
        <taxon>Micromonosporales</taxon>
        <taxon>Micromonosporaceae</taxon>
        <taxon>Paractinoplanes</taxon>
    </lineage>
</organism>
<keyword evidence="2" id="KW-1133">Transmembrane helix</keyword>
<evidence type="ECO:0000256" key="1">
    <source>
        <dbReference type="SAM" id="MobiDB-lite"/>
    </source>
</evidence>
<proteinExistence type="predicted"/>
<keyword evidence="4" id="KW-1185">Reference proteome</keyword>
<comment type="caution">
    <text evidence="3">The sequence shown here is derived from an EMBL/GenBank/DDBJ whole genome shotgun (WGS) entry which is preliminary data.</text>
</comment>
<evidence type="ECO:0000256" key="2">
    <source>
        <dbReference type="SAM" id="Phobius"/>
    </source>
</evidence>